<dbReference type="PANTHER" id="PTHR11946:SF93">
    <property type="entry name" value="VALINE--TRNA LIGASE, CHLOROPLASTIC_MITOCHONDRIAL 2"/>
    <property type="match status" value="1"/>
</dbReference>
<dbReference type="GO" id="GO:0002161">
    <property type="term" value="F:aminoacyl-tRNA deacylase activity"/>
    <property type="evidence" value="ECO:0007669"/>
    <property type="project" value="InterPro"/>
</dbReference>
<feature type="domain" description="Methionyl/Valyl/Leucyl/Isoleucyl-tRNA synthetase anticodon-binding" evidence="14">
    <location>
        <begin position="604"/>
        <end position="749"/>
    </location>
</feature>
<keyword evidence="3 12" id="KW-0963">Cytoplasm</keyword>
<gene>
    <name evidence="12" type="primary">valS</name>
    <name evidence="16" type="ORF">H9698_01870</name>
</gene>
<evidence type="ECO:0000259" key="13">
    <source>
        <dbReference type="Pfam" id="PF00133"/>
    </source>
</evidence>
<dbReference type="FunFam" id="3.40.50.620:FF:000098">
    <property type="entry name" value="Valine--tRNA ligase"/>
    <property type="match status" value="1"/>
</dbReference>
<dbReference type="FunFam" id="1.10.730.10:FF:000014">
    <property type="entry name" value="Valine--tRNA ligase"/>
    <property type="match status" value="1"/>
</dbReference>
<comment type="subunit">
    <text evidence="2 12">Monomer.</text>
</comment>
<evidence type="ECO:0000256" key="11">
    <source>
        <dbReference type="ARBA" id="ARBA00060830"/>
    </source>
</evidence>
<dbReference type="Pfam" id="PF00133">
    <property type="entry name" value="tRNA-synt_1"/>
    <property type="match status" value="1"/>
</dbReference>
<dbReference type="GO" id="GO:0006438">
    <property type="term" value="P:valyl-tRNA aminoacylation"/>
    <property type="evidence" value="ECO:0007669"/>
    <property type="project" value="UniProtKB-UniRule"/>
</dbReference>
<evidence type="ECO:0000256" key="7">
    <source>
        <dbReference type="ARBA" id="ARBA00022917"/>
    </source>
</evidence>
<dbReference type="PROSITE" id="PS00178">
    <property type="entry name" value="AA_TRNA_LIGASE_I"/>
    <property type="match status" value="1"/>
</dbReference>
<dbReference type="CDD" id="cd07962">
    <property type="entry name" value="Anticodon_Ia_Val"/>
    <property type="match status" value="1"/>
</dbReference>
<dbReference type="AlphaFoldDB" id="A0A9D2Q291"/>
<evidence type="ECO:0000256" key="3">
    <source>
        <dbReference type="ARBA" id="ARBA00022490"/>
    </source>
</evidence>
<keyword evidence="8 12" id="KW-0175">Coiled coil</keyword>
<feature type="domain" description="Aminoacyl-tRNA synthetase class Ia" evidence="13">
    <location>
        <begin position="17"/>
        <end position="563"/>
    </location>
</feature>
<dbReference type="SUPFAM" id="SSF47323">
    <property type="entry name" value="Anticodon-binding domain of a subclass of class I aminoacyl-tRNA synthetases"/>
    <property type="match status" value="1"/>
</dbReference>
<dbReference type="FunFam" id="1.10.287.380:FF:000001">
    <property type="entry name" value="Valine--tRNA ligase"/>
    <property type="match status" value="1"/>
</dbReference>
<dbReference type="InterPro" id="IPR002303">
    <property type="entry name" value="Valyl-tRNA_ligase"/>
</dbReference>
<feature type="short sequence motif" description="'HIGH' region" evidence="12">
    <location>
        <begin position="45"/>
        <end position="55"/>
    </location>
</feature>
<dbReference type="FunFam" id="3.40.50.620:FF:000032">
    <property type="entry name" value="Valine--tRNA ligase"/>
    <property type="match status" value="1"/>
</dbReference>
<dbReference type="SUPFAM" id="SSF50677">
    <property type="entry name" value="ValRS/IleRS/LeuRS editing domain"/>
    <property type="match status" value="1"/>
</dbReference>
<dbReference type="EMBL" id="DWWA01000010">
    <property type="protein sequence ID" value="HJC71527.1"/>
    <property type="molecule type" value="Genomic_DNA"/>
</dbReference>
<evidence type="ECO:0000256" key="4">
    <source>
        <dbReference type="ARBA" id="ARBA00022598"/>
    </source>
</evidence>
<dbReference type="PRINTS" id="PR00986">
    <property type="entry name" value="TRNASYNTHVAL"/>
</dbReference>
<dbReference type="InterPro" id="IPR033705">
    <property type="entry name" value="Anticodon_Ia_Val"/>
</dbReference>
<comment type="caution">
    <text evidence="16">The sequence shown here is derived from an EMBL/GenBank/DDBJ whole genome shotgun (WGS) entry which is preliminary data.</text>
</comment>
<evidence type="ECO:0000256" key="2">
    <source>
        <dbReference type="ARBA" id="ARBA00011245"/>
    </source>
</evidence>
<dbReference type="NCBIfam" id="TIGR00422">
    <property type="entry name" value="valS"/>
    <property type="match status" value="1"/>
</dbReference>
<feature type="domain" description="Valyl-tRNA synthetase tRNA-binding arm" evidence="15">
    <location>
        <begin position="810"/>
        <end position="873"/>
    </location>
</feature>
<comment type="subcellular location">
    <subcellularLocation>
        <location evidence="1 12">Cytoplasm</location>
    </subcellularLocation>
</comment>
<feature type="coiled-coil region" evidence="12">
    <location>
        <begin position="806"/>
        <end position="868"/>
    </location>
</feature>
<dbReference type="Pfam" id="PF08264">
    <property type="entry name" value="Anticodon_1"/>
    <property type="match status" value="1"/>
</dbReference>
<comment type="domain">
    <text evidence="12">ValRS has two distinct active sites: one for aminoacylation and one for editing. The misactivated threonine is translocated from the active site to the editing site.</text>
</comment>
<dbReference type="Pfam" id="PF10458">
    <property type="entry name" value="Val_tRNA-synt_C"/>
    <property type="match status" value="1"/>
</dbReference>
<dbReference type="InterPro" id="IPR013155">
    <property type="entry name" value="M/V/L/I-tRNA-synth_anticd-bd"/>
</dbReference>
<dbReference type="GO" id="GO:0005524">
    <property type="term" value="F:ATP binding"/>
    <property type="evidence" value="ECO:0007669"/>
    <property type="project" value="UniProtKB-UniRule"/>
</dbReference>
<keyword evidence="9 12" id="KW-0030">Aminoacyl-tRNA synthetase</keyword>
<comment type="domain">
    <text evidence="12">The C-terminal coiled-coil domain is crucial for aminoacylation activity.</text>
</comment>
<evidence type="ECO:0000313" key="16">
    <source>
        <dbReference type="EMBL" id="HJC71527.1"/>
    </source>
</evidence>
<comment type="function">
    <text evidence="12">Catalyzes the attachment of valine to tRNA(Val). As ValRS can inadvertently accommodate and process structurally similar amino acids such as threonine, to avoid such errors, it has a 'posttransfer' editing activity that hydrolyzes mischarged Thr-tRNA(Val) in a tRNA-dependent manner.</text>
</comment>
<evidence type="ECO:0000256" key="12">
    <source>
        <dbReference type="HAMAP-Rule" id="MF_02004"/>
    </source>
</evidence>
<dbReference type="Proteomes" id="UP000823918">
    <property type="component" value="Unassembled WGS sequence"/>
</dbReference>
<name>A0A9D2Q291_9FIRM</name>
<protein>
    <recommendedName>
        <fullName evidence="12">Valine--tRNA ligase</fullName>
        <ecNumber evidence="12">6.1.1.9</ecNumber>
    </recommendedName>
    <alternativeName>
        <fullName evidence="12">Valyl-tRNA synthetase</fullName>
        <shortName evidence="12">ValRS</shortName>
    </alternativeName>
</protein>
<dbReference type="Gene3D" id="1.10.730.10">
    <property type="entry name" value="Isoleucyl-tRNA Synthetase, Domain 1"/>
    <property type="match status" value="1"/>
</dbReference>
<evidence type="ECO:0000256" key="10">
    <source>
        <dbReference type="ARBA" id="ARBA00047552"/>
    </source>
</evidence>
<keyword evidence="6 12" id="KW-0067">ATP-binding</keyword>
<evidence type="ECO:0000313" key="17">
    <source>
        <dbReference type="Proteomes" id="UP000823918"/>
    </source>
</evidence>
<dbReference type="SUPFAM" id="SSF52374">
    <property type="entry name" value="Nucleotidylyl transferase"/>
    <property type="match status" value="1"/>
</dbReference>
<dbReference type="Gene3D" id="3.90.740.10">
    <property type="entry name" value="Valyl/Leucyl/Isoleucyl-tRNA synthetase, editing domain"/>
    <property type="match status" value="1"/>
</dbReference>
<dbReference type="InterPro" id="IPR001412">
    <property type="entry name" value="aa-tRNA-synth_I_CS"/>
</dbReference>
<dbReference type="EC" id="6.1.1.9" evidence="12"/>
<reference evidence="16" key="1">
    <citation type="journal article" date="2021" name="PeerJ">
        <title>Extensive microbial diversity within the chicken gut microbiome revealed by metagenomics and culture.</title>
        <authorList>
            <person name="Gilroy R."/>
            <person name="Ravi A."/>
            <person name="Getino M."/>
            <person name="Pursley I."/>
            <person name="Horton D.L."/>
            <person name="Alikhan N.F."/>
            <person name="Baker D."/>
            <person name="Gharbi K."/>
            <person name="Hall N."/>
            <person name="Watson M."/>
            <person name="Adriaenssens E.M."/>
            <person name="Foster-Nyarko E."/>
            <person name="Jarju S."/>
            <person name="Secka A."/>
            <person name="Antonio M."/>
            <person name="Oren A."/>
            <person name="Chaudhuri R.R."/>
            <person name="La Ragione R."/>
            <person name="Hildebrand F."/>
            <person name="Pallen M.J."/>
        </authorList>
    </citation>
    <scope>NUCLEOTIDE SEQUENCE</scope>
    <source>
        <strain evidence="16">5933</strain>
    </source>
</reference>
<accession>A0A9D2Q291</accession>
<evidence type="ECO:0000256" key="8">
    <source>
        <dbReference type="ARBA" id="ARBA00023054"/>
    </source>
</evidence>
<dbReference type="HAMAP" id="MF_02004">
    <property type="entry name" value="Val_tRNA_synth_type1"/>
    <property type="match status" value="1"/>
</dbReference>
<evidence type="ECO:0000256" key="6">
    <source>
        <dbReference type="ARBA" id="ARBA00022840"/>
    </source>
</evidence>
<comment type="similarity">
    <text evidence="11 12">Belongs to the class-I aminoacyl-tRNA synthetase family. ValS type 1 subfamily.</text>
</comment>
<evidence type="ECO:0000259" key="15">
    <source>
        <dbReference type="Pfam" id="PF10458"/>
    </source>
</evidence>
<dbReference type="GO" id="GO:0005829">
    <property type="term" value="C:cytosol"/>
    <property type="evidence" value="ECO:0007669"/>
    <property type="project" value="TreeGrafter"/>
</dbReference>
<dbReference type="PANTHER" id="PTHR11946">
    <property type="entry name" value="VALYL-TRNA SYNTHETASES"/>
    <property type="match status" value="1"/>
</dbReference>
<dbReference type="InterPro" id="IPR009080">
    <property type="entry name" value="tRNAsynth_Ia_anticodon-bd"/>
</dbReference>
<dbReference type="GO" id="GO:0004832">
    <property type="term" value="F:valine-tRNA ligase activity"/>
    <property type="evidence" value="ECO:0007669"/>
    <property type="project" value="UniProtKB-UniRule"/>
</dbReference>
<dbReference type="Gene3D" id="3.40.50.620">
    <property type="entry name" value="HUPs"/>
    <property type="match status" value="2"/>
</dbReference>
<dbReference type="InterPro" id="IPR009008">
    <property type="entry name" value="Val/Leu/Ile-tRNA-synth_edit"/>
</dbReference>
<dbReference type="InterPro" id="IPR037118">
    <property type="entry name" value="Val-tRNA_synth_C_sf"/>
</dbReference>
<dbReference type="Gene3D" id="1.10.287.380">
    <property type="entry name" value="Valyl-tRNA synthetase, C-terminal domain"/>
    <property type="match status" value="1"/>
</dbReference>
<comment type="catalytic activity">
    <reaction evidence="10 12">
        <text>tRNA(Val) + L-valine + ATP = L-valyl-tRNA(Val) + AMP + diphosphate</text>
        <dbReference type="Rhea" id="RHEA:10704"/>
        <dbReference type="Rhea" id="RHEA-COMP:9672"/>
        <dbReference type="Rhea" id="RHEA-COMP:9708"/>
        <dbReference type="ChEBI" id="CHEBI:30616"/>
        <dbReference type="ChEBI" id="CHEBI:33019"/>
        <dbReference type="ChEBI" id="CHEBI:57762"/>
        <dbReference type="ChEBI" id="CHEBI:78442"/>
        <dbReference type="ChEBI" id="CHEBI:78537"/>
        <dbReference type="ChEBI" id="CHEBI:456215"/>
        <dbReference type="EC" id="6.1.1.9"/>
    </reaction>
</comment>
<evidence type="ECO:0000256" key="1">
    <source>
        <dbReference type="ARBA" id="ARBA00004496"/>
    </source>
</evidence>
<dbReference type="InterPro" id="IPR002300">
    <property type="entry name" value="aa-tRNA-synth_Ia"/>
</dbReference>
<dbReference type="SUPFAM" id="SSF46589">
    <property type="entry name" value="tRNA-binding arm"/>
    <property type="match status" value="1"/>
</dbReference>
<dbReference type="InterPro" id="IPR014729">
    <property type="entry name" value="Rossmann-like_a/b/a_fold"/>
</dbReference>
<evidence type="ECO:0000259" key="14">
    <source>
        <dbReference type="Pfam" id="PF08264"/>
    </source>
</evidence>
<feature type="short sequence motif" description="'KMSKS' region" evidence="12">
    <location>
        <begin position="523"/>
        <end position="527"/>
    </location>
</feature>
<dbReference type="InterPro" id="IPR010978">
    <property type="entry name" value="tRNA-bd_arm"/>
</dbReference>
<dbReference type="CDD" id="cd00817">
    <property type="entry name" value="ValRS_core"/>
    <property type="match status" value="1"/>
</dbReference>
<proteinExistence type="inferred from homology"/>
<feature type="binding site" evidence="12">
    <location>
        <position position="526"/>
    </location>
    <ligand>
        <name>ATP</name>
        <dbReference type="ChEBI" id="CHEBI:30616"/>
    </ligand>
</feature>
<sequence>MKELEKIYEPGQVEERLYQKWVEGDYFHTQRDPDKKPYTIVMPPPNITGQLHMGHAMDETWQDILIRYKRMQGYAALWVPGTDHASIATEARIVAKMKEEGVTKQELGRDGFLERAWDWKKQYGGRIVEQLKKLGCSCDWKRERFTMDEGCSKAVVKVFKKLYDDGLIYRGERIINWCPHCKTSISDAEVEYEEQDGSFWHIRYPVVGTDEMLEIATTRPETMLGDTAVAVHPEDERYTHLHGKSVLLPLVNREIPIVCDEYVDREFGTGVVKITPAHDPNDFEVGVRHQLPIIKVMTDDARMTDDCGKYAGMDRYEARKAIVADLKEQGYLGEIEAHKHNVGTCYRCGTTVEPMVSKQWFVKMVPLAGPAIEAVRSGKIRFVPERFDKNYYFWMENTRDWCISRQLWWGHRIPAYYCDDCGEITVSEVHLDTCPKCGKPVRQDEDTLDTWFSSALWPFSTLGWPEETEDLKYFYPTNTLVTGYDIITFWVSRMIFSGLTYTDQVPFDTVLIHGLVRDAQGRKMSKSLGNGIDPLEIIEQYGADALRLTLVIGSTPGNDMRFSDDKVKASRNFANKLWNATRFVMMNLPEDFVPGEPASLTMADRWILSRFNSLVREVTANLDKFELGLAAQKVQDFIWEVYCDWYIEIAKIRLNSEDAGEADSARKILVHVLSEALKLLHPFMPFITEEIYTALPGSAPSIMDQAWPVYEESKHFEDEEIGFEKVMDLIKAMRAIRNDMGVHPTKRTSMIVETADAAPFKAGESYLAKFAFAEGVSFVEKYEGDTAGMVQVVTNAARAFIPMMELIDREKELARLNKEKASCEKEIASCEAKLNNEGFVGKAPEQVVQKIRDSYAAAKAKLTKIEESLAALQ</sequence>
<keyword evidence="4 12" id="KW-0436">Ligase</keyword>
<dbReference type="InterPro" id="IPR019499">
    <property type="entry name" value="Val-tRNA_synth_tRNA-bd"/>
</dbReference>
<dbReference type="FunFam" id="3.90.740.10:FF:000005">
    <property type="entry name" value="Valine--tRNA ligase, mitochondrial"/>
    <property type="match status" value="1"/>
</dbReference>
<evidence type="ECO:0000256" key="9">
    <source>
        <dbReference type="ARBA" id="ARBA00023146"/>
    </source>
</evidence>
<organism evidence="16 17">
    <name type="scientific">Candidatus Ruthenibacterium merdavium</name>
    <dbReference type="NCBI Taxonomy" id="2838752"/>
    <lineage>
        <taxon>Bacteria</taxon>
        <taxon>Bacillati</taxon>
        <taxon>Bacillota</taxon>
        <taxon>Clostridia</taxon>
        <taxon>Eubacteriales</taxon>
        <taxon>Oscillospiraceae</taxon>
        <taxon>Ruthenibacterium</taxon>
    </lineage>
</organism>
<dbReference type="NCBIfam" id="NF004349">
    <property type="entry name" value="PRK05729.1"/>
    <property type="match status" value="1"/>
</dbReference>
<evidence type="ECO:0000256" key="5">
    <source>
        <dbReference type="ARBA" id="ARBA00022741"/>
    </source>
</evidence>
<reference evidence="16" key="2">
    <citation type="submission" date="2021-04" db="EMBL/GenBank/DDBJ databases">
        <authorList>
            <person name="Gilroy R."/>
        </authorList>
    </citation>
    <scope>NUCLEOTIDE SEQUENCE</scope>
    <source>
        <strain evidence="16">5933</strain>
    </source>
</reference>
<keyword evidence="5 12" id="KW-0547">Nucleotide-binding</keyword>
<keyword evidence="7 12" id="KW-0648">Protein biosynthesis</keyword>